<evidence type="ECO:0000256" key="4">
    <source>
        <dbReference type="ARBA" id="ARBA00022525"/>
    </source>
</evidence>
<sequence>MSTMALSPCHLLILVFAYYSGSVAQYVLNQPPSVSVSLGQTAEFSCSGERVDKHYVYWYQQKPGGIPKAVIYKDKERPAGIPERFSGRSSGKTVTLIIAGVQQQDEADYYCQGWDNVTASQHSGVFRGGSKTQTFGPQRQLQLPHLTGSQ</sequence>
<evidence type="ECO:0000256" key="1">
    <source>
        <dbReference type="ARBA" id="ARBA00004236"/>
    </source>
</evidence>
<keyword evidence="7" id="KW-0472">Membrane</keyword>
<dbReference type="Proteomes" id="UP001178461">
    <property type="component" value="Unassembled WGS sequence"/>
</dbReference>
<accession>A0AA35QPT0</accession>
<keyword evidence="8" id="KW-0393">Immunoglobulin domain</keyword>
<dbReference type="GO" id="GO:0002376">
    <property type="term" value="P:immune system process"/>
    <property type="evidence" value="ECO:0007669"/>
    <property type="project" value="UniProtKB-KW"/>
</dbReference>
<dbReference type="InterPro" id="IPR013783">
    <property type="entry name" value="Ig-like_fold"/>
</dbReference>
<dbReference type="InterPro" id="IPR007110">
    <property type="entry name" value="Ig-like_dom"/>
</dbReference>
<dbReference type="Pfam" id="PF07686">
    <property type="entry name" value="V-set"/>
    <property type="match status" value="1"/>
</dbReference>
<keyword evidence="6" id="KW-0391">Immunity</keyword>
<evidence type="ECO:0000313" key="12">
    <source>
        <dbReference type="Proteomes" id="UP001178461"/>
    </source>
</evidence>
<dbReference type="InterPro" id="IPR003599">
    <property type="entry name" value="Ig_sub"/>
</dbReference>
<evidence type="ECO:0000256" key="6">
    <source>
        <dbReference type="ARBA" id="ARBA00022859"/>
    </source>
</evidence>
<dbReference type="SUPFAM" id="SSF48726">
    <property type="entry name" value="Immunoglobulin"/>
    <property type="match status" value="1"/>
</dbReference>
<dbReference type="PANTHER" id="PTHR23267">
    <property type="entry name" value="IMMUNOGLOBULIN LIGHT CHAIN"/>
    <property type="match status" value="1"/>
</dbReference>
<protein>
    <submittedName>
        <fullName evidence="11">Lambda light chain variable region</fullName>
    </submittedName>
</protein>
<feature type="chain" id="PRO_5041339816" evidence="9">
    <location>
        <begin position="25"/>
        <end position="150"/>
    </location>
</feature>
<dbReference type="PROSITE" id="PS50835">
    <property type="entry name" value="IG_LIKE"/>
    <property type="match status" value="1"/>
</dbReference>
<evidence type="ECO:0000259" key="10">
    <source>
        <dbReference type="PROSITE" id="PS50835"/>
    </source>
</evidence>
<dbReference type="GO" id="GO:0005576">
    <property type="term" value="C:extracellular region"/>
    <property type="evidence" value="ECO:0007669"/>
    <property type="project" value="UniProtKB-SubCell"/>
</dbReference>
<dbReference type="Gene3D" id="2.60.40.10">
    <property type="entry name" value="Immunoglobulins"/>
    <property type="match status" value="1"/>
</dbReference>
<dbReference type="SMART" id="SM00409">
    <property type="entry name" value="IG"/>
    <property type="match status" value="1"/>
</dbReference>
<keyword evidence="4" id="KW-0964">Secreted</keyword>
<dbReference type="AlphaFoldDB" id="A0AA35QPT0"/>
<name>A0AA35QPT0_9SAUR</name>
<keyword evidence="5 9" id="KW-0732">Signal</keyword>
<dbReference type="GO" id="GO:0005886">
    <property type="term" value="C:plasma membrane"/>
    <property type="evidence" value="ECO:0007669"/>
    <property type="project" value="UniProtKB-SubCell"/>
</dbReference>
<proteinExistence type="predicted"/>
<gene>
    <name evidence="11" type="ORF">PODLI_1B032598</name>
</gene>
<keyword evidence="3" id="KW-1003">Cell membrane</keyword>
<feature type="non-terminal residue" evidence="11">
    <location>
        <position position="150"/>
    </location>
</feature>
<evidence type="ECO:0000256" key="2">
    <source>
        <dbReference type="ARBA" id="ARBA00004613"/>
    </source>
</evidence>
<keyword evidence="12" id="KW-1185">Reference proteome</keyword>
<dbReference type="SMART" id="SM00406">
    <property type="entry name" value="IGv"/>
    <property type="match status" value="1"/>
</dbReference>
<dbReference type="InterPro" id="IPR013106">
    <property type="entry name" value="Ig_V-set"/>
</dbReference>
<evidence type="ECO:0000256" key="3">
    <source>
        <dbReference type="ARBA" id="ARBA00022475"/>
    </source>
</evidence>
<evidence type="ECO:0000313" key="11">
    <source>
        <dbReference type="EMBL" id="CAI7934876.1"/>
    </source>
</evidence>
<feature type="domain" description="Ig-like" evidence="10">
    <location>
        <begin position="25"/>
        <end position="112"/>
    </location>
</feature>
<dbReference type="InterPro" id="IPR036179">
    <property type="entry name" value="Ig-like_dom_sf"/>
</dbReference>
<comment type="caution">
    <text evidence="11">The sequence shown here is derived from an EMBL/GenBank/DDBJ whole genome shotgun (WGS) entry which is preliminary data.</text>
</comment>
<reference evidence="11" key="1">
    <citation type="submission" date="2022-12" db="EMBL/GenBank/DDBJ databases">
        <authorList>
            <person name="Alioto T."/>
            <person name="Alioto T."/>
            <person name="Gomez Garrido J."/>
        </authorList>
    </citation>
    <scope>NUCLEOTIDE SEQUENCE</scope>
</reference>
<evidence type="ECO:0000256" key="7">
    <source>
        <dbReference type="ARBA" id="ARBA00023136"/>
    </source>
</evidence>
<dbReference type="EMBL" id="CANTUW010000006">
    <property type="protein sequence ID" value="CAI7934876.1"/>
    <property type="molecule type" value="Genomic_DNA"/>
</dbReference>
<organism evidence="11 12">
    <name type="scientific">Podarcis lilfordi</name>
    <name type="common">Lilford's wall lizard</name>
    <dbReference type="NCBI Taxonomy" id="74358"/>
    <lineage>
        <taxon>Eukaryota</taxon>
        <taxon>Metazoa</taxon>
        <taxon>Chordata</taxon>
        <taxon>Craniata</taxon>
        <taxon>Vertebrata</taxon>
        <taxon>Euteleostomi</taxon>
        <taxon>Lepidosauria</taxon>
        <taxon>Squamata</taxon>
        <taxon>Bifurcata</taxon>
        <taxon>Unidentata</taxon>
        <taxon>Episquamata</taxon>
        <taxon>Laterata</taxon>
        <taxon>Lacertibaenia</taxon>
        <taxon>Lacertidae</taxon>
        <taxon>Podarcis</taxon>
    </lineage>
</organism>
<dbReference type="FunFam" id="2.60.40.10:FF:000620">
    <property type="entry name" value="Immunoglobulin lambda locus"/>
    <property type="match status" value="1"/>
</dbReference>
<comment type="subcellular location">
    <subcellularLocation>
        <location evidence="1">Cell membrane</location>
    </subcellularLocation>
    <subcellularLocation>
        <location evidence="2">Secreted</location>
    </subcellularLocation>
</comment>
<evidence type="ECO:0000256" key="8">
    <source>
        <dbReference type="ARBA" id="ARBA00023319"/>
    </source>
</evidence>
<evidence type="ECO:0000256" key="9">
    <source>
        <dbReference type="SAM" id="SignalP"/>
    </source>
</evidence>
<evidence type="ECO:0000256" key="5">
    <source>
        <dbReference type="ARBA" id="ARBA00022729"/>
    </source>
</evidence>
<feature type="signal peptide" evidence="9">
    <location>
        <begin position="1"/>
        <end position="24"/>
    </location>
</feature>
<dbReference type="InterPro" id="IPR050150">
    <property type="entry name" value="IgV_Light_Chain"/>
</dbReference>